<sequence>MIKHILISLIFITLVSVAFAQELVDSRKREIVITNVNVVPMDTEKIIENQMVIIKDGKVTAIGPKLKYGKHALVINGKGKFLMPGLAELHAHVPPVDNIDPMKDVLFLFAANGITTIRGMLGHPRHLELRDKLQKGDIIGPRFFTTGPSFNGMSVTSPEAGAEMVRKQKLAGYDFLKLHPGLTRDKFDAIASTAKQEKIPFVGHVSFGVGIWRAIDAQYSSIDHLDGFVEGLVPNIKDMVDQQTGSFGMYVGDQADSTQIPKLMNALREKNIWVVPTQSLAERWFSPTYEAESIRADPDSRYMSPEVINQWIESKKNIQSNPSYEAAKVYRWVKLRRKLIRACVDYDVKLLLGSDAPQVFNVPGFSTHNELLYLTQAGLTPYQALKTGTINAGKYLRLDKSGFIAPGTIADLILINGNPLTDISQTRNIAGVFLNGQWLSREYIDKGLEALSH</sequence>
<dbReference type="PANTHER" id="PTHR43135">
    <property type="entry name" value="ALPHA-D-RIBOSE 1-METHYLPHOSPHONATE 5-TRIPHOSPHATE DIPHOSPHATASE"/>
    <property type="match status" value="1"/>
</dbReference>
<dbReference type="RefSeq" id="WP_112747640.1">
    <property type="nucleotide sequence ID" value="NZ_QMFY01000007.1"/>
</dbReference>
<keyword evidence="4" id="KW-1185">Reference proteome</keyword>
<dbReference type="PANTHER" id="PTHR43135:SF3">
    <property type="entry name" value="ALPHA-D-RIBOSE 1-METHYLPHOSPHONATE 5-TRIPHOSPHATE DIPHOSPHATASE"/>
    <property type="match status" value="1"/>
</dbReference>
<dbReference type="OrthoDB" id="9797498at2"/>
<feature type="domain" description="Amidohydrolase-related" evidence="2">
    <location>
        <begin position="81"/>
        <end position="438"/>
    </location>
</feature>
<accession>A0A364Y110</accession>
<dbReference type="GO" id="GO:0016810">
    <property type="term" value="F:hydrolase activity, acting on carbon-nitrogen (but not peptide) bonds"/>
    <property type="evidence" value="ECO:0007669"/>
    <property type="project" value="InterPro"/>
</dbReference>
<dbReference type="InterPro" id="IPR032466">
    <property type="entry name" value="Metal_Hydrolase"/>
</dbReference>
<gene>
    <name evidence="3" type="ORF">DQQ10_14685</name>
</gene>
<dbReference type="Gene3D" id="2.30.40.10">
    <property type="entry name" value="Urease, subunit C, domain 1"/>
    <property type="match status" value="2"/>
</dbReference>
<reference evidence="3 4" key="1">
    <citation type="submission" date="2018-06" db="EMBL/GenBank/DDBJ databases">
        <title>Chryseolinea flavus sp. nov., a member of the phylum Bacteroidetes isolated from soil.</title>
        <authorList>
            <person name="Li Y."/>
            <person name="Wang J."/>
        </authorList>
    </citation>
    <scope>NUCLEOTIDE SEQUENCE [LARGE SCALE GENOMIC DNA]</scope>
    <source>
        <strain evidence="3 4">SDU1-6</strain>
    </source>
</reference>
<dbReference type="InterPro" id="IPR051781">
    <property type="entry name" value="Metallo-dep_Hydrolase"/>
</dbReference>
<evidence type="ECO:0000313" key="3">
    <source>
        <dbReference type="EMBL" id="RAW00298.1"/>
    </source>
</evidence>
<feature type="chain" id="PRO_5016792802" evidence="1">
    <location>
        <begin position="21"/>
        <end position="453"/>
    </location>
</feature>
<dbReference type="EMBL" id="QMFY01000007">
    <property type="protein sequence ID" value="RAW00298.1"/>
    <property type="molecule type" value="Genomic_DNA"/>
</dbReference>
<evidence type="ECO:0000259" key="2">
    <source>
        <dbReference type="Pfam" id="PF01979"/>
    </source>
</evidence>
<proteinExistence type="predicted"/>
<comment type="caution">
    <text evidence="3">The sequence shown here is derived from an EMBL/GenBank/DDBJ whole genome shotgun (WGS) entry which is preliminary data.</text>
</comment>
<organism evidence="3 4">
    <name type="scientific">Pseudochryseolinea flava</name>
    <dbReference type="NCBI Taxonomy" id="2059302"/>
    <lineage>
        <taxon>Bacteria</taxon>
        <taxon>Pseudomonadati</taxon>
        <taxon>Bacteroidota</taxon>
        <taxon>Cytophagia</taxon>
        <taxon>Cytophagales</taxon>
        <taxon>Fulvivirgaceae</taxon>
        <taxon>Pseudochryseolinea</taxon>
    </lineage>
</organism>
<dbReference type="Pfam" id="PF01979">
    <property type="entry name" value="Amidohydro_1"/>
    <property type="match status" value="1"/>
</dbReference>
<dbReference type="SUPFAM" id="SSF51338">
    <property type="entry name" value="Composite domain of metallo-dependent hydrolases"/>
    <property type="match status" value="1"/>
</dbReference>
<dbReference type="SUPFAM" id="SSF51556">
    <property type="entry name" value="Metallo-dependent hydrolases"/>
    <property type="match status" value="1"/>
</dbReference>
<feature type="signal peptide" evidence="1">
    <location>
        <begin position="1"/>
        <end position="20"/>
    </location>
</feature>
<dbReference type="InterPro" id="IPR006680">
    <property type="entry name" value="Amidohydro-rel"/>
</dbReference>
<dbReference type="Proteomes" id="UP000251889">
    <property type="component" value="Unassembled WGS sequence"/>
</dbReference>
<name>A0A364Y110_9BACT</name>
<dbReference type="Gene3D" id="3.20.20.140">
    <property type="entry name" value="Metal-dependent hydrolases"/>
    <property type="match status" value="1"/>
</dbReference>
<protein>
    <submittedName>
        <fullName evidence="3">Amidohydrolase</fullName>
    </submittedName>
</protein>
<dbReference type="Gene3D" id="3.30.110.90">
    <property type="entry name" value="Amidohydrolase"/>
    <property type="match status" value="1"/>
</dbReference>
<keyword evidence="1" id="KW-0732">Signal</keyword>
<keyword evidence="3" id="KW-0378">Hydrolase</keyword>
<dbReference type="InterPro" id="IPR011059">
    <property type="entry name" value="Metal-dep_hydrolase_composite"/>
</dbReference>
<evidence type="ECO:0000313" key="4">
    <source>
        <dbReference type="Proteomes" id="UP000251889"/>
    </source>
</evidence>
<evidence type="ECO:0000256" key="1">
    <source>
        <dbReference type="SAM" id="SignalP"/>
    </source>
</evidence>
<dbReference type="AlphaFoldDB" id="A0A364Y110"/>